<organism evidence="3 4">
    <name type="scientific">Perkinsus olseni</name>
    <name type="common">Perkinsus atlanticus</name>
    <dbReference type="NCBI Taxonomy" id="32597"/>
    <lineage>
        <taxon>Eukaryota</taxon>
        <taxon>Sar</taxon>
        <taxon>Alveolata</taxon>
        <taxon>Perkinsozoa</taxon>
        <taxon>Perkinsea</taxon>
        <taxon>Perkinsida</taxon>
        <taxon>Perkinsidae</taxon>
        <taxon>Perkinsus</taxon>
    </lineage>
</organism>
<protein>
    <recommendedName>
        <fullName evidence="2">Peptidase C1A papain C-terminal domain-containing protein</fullName>
    </recommendedName>
</protein>
<comment type="caution">
    <text evidence="3">The sequence shown here is derived from an EMBL/GenBank/DDBJ whole genome shotgun (WGS) entry which is preliminary data.</text>
</comment>
<evidence type="ECO:0000256" key="1">
    <source>
        <dbReference type="SAM" id="MobiDB-lite"/>
    </source>
</evidence>
<dbReference type="Proteomes" id="UP000574390">
    <property type="component" value="Unassembled WGS sequence"/>
</dbReference>
<name>A0A7J6U064_PEROL</name>
<dbReference type="EMBL" id="JABANM010003838">
    <property type="protein sequence ID" value="KAF4750187.1"/>
    <property type="molecule type" value="Genomic_DNA"/>
</dbReference>
<dbReference type="Gene3D" id="3.90.70.10">
    <property type="entry name" value="Cysteine proteinases"/>
    <property type="match status" value="1"/>
</dbReference>
<dbReference type="GO" id="GO:0008234">
    <property type="term" value="F:cysteine-type peptidase activity"/>
    <property type="evidence" value="ECO:0007669"/>
    <property type="project" value="InterPro"/>
</dbReference>
<accession>A0A7J6U064</accession>
<dbReference type="Pfam" id="PF00112">
    <property type="entry name" value="Peptidase_C1"/>
    <property type="match status" value="1"/>
</dbReference>
<feature type="region of interest" description="Disordered" evidence="1">
    <location>
        <begin position="62"/>
        <end position="89"/>
    </location>
</feature>
<evidence type="ECO:0000313" key="4">
    <source>
        <dbReference type="Proteomes" id="UP000574390"/>
    </source>
</evidence>
<evidence type="ECO:0000313" key="3">
    <source>
        <dbReference type="EMBL" id="KAF4750187.1"/>
    </source>
</evidence>
<dbReference type="InterPro" id="IPR038765">
    <property type="entry name" value="Papain-like_cys_pep_sf"/>
</dbReference>
<proteinExistence type="predicted"/>
<evidence type="ECO:0000259" key="2">
    <source>
        <dbReference type="Pfam" id="PF00112"/>
    </source>
</evidence>
<feature type="domain" description="Peptidase C1A papain C-terminal" evidence="2">
    <location>
        <begin position="3"/>
        <end position="43"/>
    </location>
</feature>
<dbReference type="SUPFAM" id="SSF54001">
    <property type="entry name" value="Cysteine proteinases"/>
    <property type="match status" value="1"/>
</dbReference>
<reference evidence="3 4" key="1">
    <citation type="submission" date="2020-04" db="EMBL/GenBank/DDBJ databases">
        <title>Perkinsus olseni comparative genomics.</title>
        <authorList>
            <person name="Bogema D.R."/>
        </authorList>
    </citation>
    <scope>NUCLEOTIDE SEQUENCE [LARGE SCALE GENOMIC DNA]</scope>
    <source>
        <strain evidence="3">ATCC PRA-205</strain>
    </source>
</reference>
<sequence>AGKEVDYWIARNSWGATWGPSKDGYVKILRGVNFGGIESQAVSIIPDPCRGAFRGWVEGKSDDDEKLKRGRHWRSKDGRMKGPSSPAALSVPMRKRRSTVFALAVAAVLEWTAADLPSHCTREDSKGKWLLYYLNGPVPDWRTHTGGNFCGYTAINTNKGNLAMGEKIAKLMQRDRPANVDFTEIIGMPVDGGPIEIELSLSQKIEDAYGEKDAHHLMEDRRSQSATP</sequence>
<dbReference type="AlphaFoldDB" id="A0A7J6U064"/>
<dbReference type="InterPro" id="IPR000668">
    <property type="entry name" value="Peptidase_C1A_C"/>
</dbReference>
<feature type="non-terminal residue" evidence="3">
    <location>
        <position position="228"/>
    </location>
</feature>
<dbReference type="GO" id="GO:0006508">
    <property type="term" value="P:proteolysis"/>
    <property type="evidence" value="ECO:0007669"/>
    <property type="project" value="InterPro"/>
</dbReference>
<gene>
    <name evidence="3" type="ORF">FOZ62_011010</name>
</gene>